<reference evidence="1" key="1">
    <citation type="submission" date="2021-05" db="EMBL/GenBank/DDBJ databases">
        <authorList>
            <person name="Pan Q."/>
            <person name="Jouanno E."/>
            <person name="Zahm M."/>
            <person name="Klopp C."/>
            <person name="Cabau C."/>
            <person name="Louis A."/>
            <person name="Berthelot C."/>
            <person name="Parey E."/>
            <person name="Roest Crollius H."/>
            <person name="Montfort J."/>
            <person name="Robinson-Rechavi M."/>
            <person name="Bouchez O."/>
            <person name="Lampietro C."/>
            <person name="Lopez Roques C."/>
            <person name="Donnadieu C."/>
            <person name="Postlethwait J."/>
            <person name="Bobe J."/>
            <person name="Dillon D."/>
            <person name="Chandos A."/>
            <person name="von Hippel F."/>
            <person name="Guiguen Y."/>
        </authorList>
    </citation>
    <scope>NUCLEOTIDE SEQUENCE</scope>
    <source>
        <strain evidence="1">YG-Jan2019</strain>
    </source>
</reference>
<comment type="caution">
    <text evidence="1">The sequence shown here is derived from an EMBL/GenBank/DDBJ whole genome shotgun (WGS) entry which is preliminary data.</text>
</comment>
<dbReference type="EMBL" id="CM055740">
    <property type="protein sequence ID" value="KAJ8002749.1"/>
    <property type="molecule type" value="Genomic_DNA"/>
</dbReference>
<protein>
    <submittedName>
        <fullName evidence="1">Uncharacterized protein</fullName>
    </submittedName>
</protein>
<sequence length="676" mass="78783">MAADTPPKVLFEHEGVFIHSNTEYSDEQDLLVSGFLRVIDKDGETMVEYKPLEDTVDLSNMLCAGKDSSSVMEWTQCPREERSSLQQAMVEQQQSYETEWDMINAVSYPKRKPCANGEGSLNHHQEKSKWAFSFSVWDLRSVSVKDEGWTRLVFRLKETTTSLPALHFHQGGSEGFLDCLRRYASLTQAPDDNTCLLVSTPNRALSQSFENLLDDNNYGLVTKLKKDPYLTTMGGFSKVTNYILDAFRSPELEQQRRPPEEVADLDIVGLGEVIPGLEINQQEEPGFEVITRIDLGARPEVTRLGPLSAESWAKHQDQEGRMKNVPHLKKIIFKGGLCHAVRKEAWKFLLGYYPWESTYEERKSLQRSKTDEYFRMKLQWKSVSDDQERRNSRLRDYKSLIEKDVNRTDRTNRFYEGLDNPGLVLLHDILMTYCMYDFDLGYVQGMSDLLSPVLYVMENEVDAFWCFVAYMDQMHQNFEEQMQGMKTQLIQLSTLLRLLDLSFWNYLESQDSGFLYFCFRWLLIRFKRELHYPDVLRLWEVIWTGLPCQNFHLLVCCSILDSEKRKIMEENYGFNEILKHINDLSMKLDIEEVLHKSEAICMQIRSCKDLPHSISEVLGFDSGRELSRVHERDNEEYREEFQTPRPTHKQEVFSNGHNGPYREPPSHNGCKVSFIS</sequence>
<organism evidence="1 2">
    <name type="scientific">Dallia pectoralis</name>
    <name type="common">Alaska blackfish</name>
    <dbReference type="NCBI Taxonomy" id="75939"/>
    <lineage>
        <taxon>Eukaryota</taxon>
        <taxon>Metazoa</taxon>
        <taxon>Chordata</taxon>
        <taxon>Craniata</taxon>
        <taxon>Vertebrata</taxon>
        <taxon>Euteleostomi</taxon>
        <taxon>Actinopterygii</taxon>
        <taxon>Neopterygii</taxon>
        <taxon>Teleostei</taxon>
        <taxon>Protacanthopterygii</taxon>
        <taxon>Esociformes</taxon>
        <taxon>Umbridae</taxon>
        <taxon>Dallia</taxon>
    </lineage>
</organism>
<keyword evidence="2" id="KW-1185">Reference proteome</keyword>
<accession>A0ACC2GGF2</accession>
<evidence type="ECO:0000313" key="1">
    <source>
        <dbReference type="EMBL" id="KAJ8002749.1"/>
    </source>
</evidence>
<gene>
    <name evidence="1" type="ORF">DPEC_G00162180</name>
</gene>
<dbReference type="Proteomes" id="UP001157502">
    <property type="component" value="Chromosome 13"/>
</dbReference>
<proteinExistence type="predicted"/>
<evidence type="ECO:0000313" key="2">
    <source>
        <dbReference type="Proteomes" id="UP001157502"/>
    </source>
</evidence>
<name>A0ACC2GGF2_DALPE</name>